<gene>
    <name evidence="2" type="ORF">BJ987_004764</name>
</gene>
<feature type="domain" description="HTH marR-type" evidence="1">
    <location>
        <begin position="11"/>
        <end position="143"/>
    </location>
</feature>
<keyword evidence="3" id="KW-1185">Reference proteome</keyword>
<proteinExistence type="predicted"/>
<dbReference type="SUPFAM" id="SSF46785">
    <property type="entry name" value="Winged helix' DNA-binding domain"/>
    <property type="match status" value="1"/>
</dbReference>
<evidence type="ECO:0000313" key="2">
    <source>
        <dbReference type="EMBL" id="MBP2191863.1"/>
    </source>
</evidence>
<evidence type="ECO:0000259" key="1">
    <source>
        <dbReference type="PROSITE" id="PS50995"/>
    </source>
</evidence>
<organism evidence="2 3">
    <name type="scientific">Nocardia goodfellowii</name>
    <dbReference type="NCBI Taxonomy" id="882446"/>
    <lineage>
        <taxon>Bacteria</taxon>
        <taxon>Bacillati</taxon>
        <taxon>Actinomycetota</taxon>
        <taxon>Actinomycetes</taxon>
        <taxon>Mycobacteriales</taxon>
        <taxon>Nocardiaceae</taxon>
        <taxon>Nocardia</taxon>
    </lineage>
</organism>
<comment type="caution">
    <text evidence="2">The sequence shown here is derived from an EMBL/GenBank/DDBJ whole genome shotgun (WGS) entry which is preliminary data.</text>
</comment>
<dbReference type="InterPro" id="IPR000835">
    <property type="entry name" value="HTH_MarR-typ"/>
</dbReference>
<keyword evidence="2" id="KW-0238">DNA-binding</keyword>
<protein>
    <submittedName>
        <fullName evidence="2">DNA-binding MarR family transcriptional regulator</fullName>
    </submittedName>
</protein>
<dbReference type="PANTHER" id="PTHR33164">
    <property type="entry name" value="TRANSCRIPTIONAL REGULATOR, MARR FAMILY"/>
    <property type="match status" value="1"/>
</dbReference>
<dbReference type="EMBL" id="JAGGMR010000001">
    <property type="protein sequence ID" value="MBP2191863.1"/>
    <property type="molecule type" value="Genomic_DNA"/>
</dbReference>
<name>A0ABS4QJV4_9NOCA</name>
<dbReference type="PANTHER" id="PTHR33164:SF43">
    <property type="entry name" value="HTH-TYPE TRANSCRIPTIONAL REPRESSOR YETL"/>
    <property type="match status" value="1"/>
</dbReference>
<accession>A0ABS4QJV4</accession>
<dbReference type="InterPro" id="IPR039422">
    <property type="entry name" value="MarR/SlyA-like"/>
</dbReference>
<evidence type="ECO:0000313" key="3">
    <source>
        <dbReference type="Proteomes" id="UP001519325"/>
    </source>
</evidence>
<sequence>MTSDADPNDVGPRLGVMLGPLRRAVLRRTRSAAGLPDLPEAQIELLRLLVEHGDMAPGRVAAQLRVAPSTISNLVRVMSASDLVRRERSHADNRVATLSAAPRARELLARYDRTSTELLRDAIGRLDSADVAALDHALPALSRLLEVLNELPAGNSDADPQQAVADRP</sequence>
<dbReference type="InterPro" id="IPR036388">
    <property type="entry name" value="WH-like_DNA-bd_sf"/>
</dbReference>
<dbReference type="RefSeq" id="WP_209894128.1">
    <property type="nucleotide sequence ID" value="NZ_JAGGMR010000001.1"/>
</dbReference>
<dbReference type="SMART" id="SM00347">
    <property type="entry name" value="HTH_MARR"/>
    <property type="match status" value="1"/>
</dbReference>
<dbReference type="Gene3D" id="1.10.10.10">
    <property type="entry name" value="Winged helix-like DNA-binding domain superfamily/Winged helix DNA-binding domain"/>
    <property type="match status" value="1"/>
</dbReference>
<dbReference type="GO" id="GO:0003677">
    <property type="term" value="F:DNA binding"/>
    <property type="evidence" value="ECO:0007669"/>
    <property type="project" value="UniProtKB-KW"/>
</dbReference>
<dbReference type="InterPro" id="IPR036390">
    <property type="entry name" value="WH_DNA-bd_sf"/>
</dbReference>
<dbReference type="Pfam" id="PF01047">
    <property type="entry name" value="MarR"/>
    <property type="match status" value="1"/>
</dbReference>
<dbReference type="PROSITE" id="PS50995">
    <property type="entry name" value="HTH_MARR_2"/>
    <property type="match status" value="1"/>
</dbReference>
<reference evidence="2 3" key="1">
    <citation type="submission" date="2021-03" db="EMBL/GenBank/DDBJ databases">
        <title>Sequencing the genomes of 1000 actinobacteria strains.</title>
        <authorList>
            <person name="Klenk H.-P."/>
        </authorList>
    </citation>
    <scope>NUCLEOTIDE SEQUENCE [LARGE SCALE GENOMIC DNA]</scope>
    <source>
        <strain evidence="2 3">DSM 45516</strain>
    </source>
</reference>
<dbReference type="Proteomes" id="UP001519325">
    <property type="component" value="Unassembled WGS sequence"/>
</dbReference>